<dbReference type="SUPFAM" id="SSF49899">
    <property type="entry name" value="Concanavalin A-like lectins/glucanases"/>
    <property type="match status" value="2"/>
</dbReference>
<organism evidence="5 6">
    <name type="scientific">Paenibacillus hemerocallicola</name>
    <dbReference type="NCBI Taxonomy" id="1172614"/>
    <lineage>
        <taxon>Bacteria</taxon>
        <taxon>Bacillati</taxon>
        <taxon>Bacillota</taxon>
        <taxon>Bacilli</taxon>
        <taxon>Bacillales</taxon>
        <taxon>Paenibacillaceae</taxon>
        <taxon>Paenibacillus</taxon>
    </lineage>
</organism>
<name>A0A5C4T9A0_9BACL</name>
<dbReference type="InterPro" id="IPR013320">
    <property type="entry name" value="ConA-like_dom_sf"/>
</dbReference>
<accession>A0A5C4T9A0</accession>
<evidence type="ECO:0000259" key="4">
    <source>
        <dbReference type="SMART" id="SM00560"/>
    </source>
</evidence>
<gene>
    <name evidence="5" type="ORF">FE784_14690</name>
</gene>
<proteinExistence type="predicted"/>
<reference evidence="5 6" key="1">
    <citation type="submission" date="2019-05" db="EMBL/GenBank/DDBJ databases">
        <title>We sequenced the genome of Paenibacillus hemerocallicola KCTC 33185 for further insight into its adaptation and study the phylogeny of Paenibacillus.</title>
        <authorList>
            <person name="Narsing Rao M.P."/>
        </authorList>
    </citation>
    <scope>NUCLEOTIDE SEQUENCE [LARGE SCALE GENOMIC DNA]</scope>
    <source>
        <strain evidence="5 6">KCTC 33185</strain>
    </source>
</reference>
<protein>
    <recommendedName>
        <fullName evidence="4">LamG-like jellyroll fold domain-containing protein</fullName>
    </recommendedName>
</protein>
<keyword evidence="2" id="KW-1015">Disulfide bond</keyword>
<feature type="region of interest" description="Disordered" evidence="3">
    <location>
        <begin position="573"/>
        <end position="593"/>
    </location>
</feature>
<keyword evidence="1" id="KW-0732">Signal</keyword>
<dbReference type="Proteomes" id="UP000307943">
    <property type="component" value="Unassembled WGS sequence"/>
</dbReference>
<dbReference type="InterPro" id="IPR036278">
    <property type="entry name" value="Sialidase_sf"/>
</dbReference>
<dbReference type="SUPFAM" id="SSF50939">
    <property type="entry name" value="Sialidases"/>
    <property type="match status" value="1"/>
</dbReference>
<dbReference type="EMBL" id="VDCQ01000018">
    <property type="protein sequence ID" value="TNJ65465.1"/>
    <property type="molecule type" value="Genomic_DNA"/>
</dbReference>
<comment type="caution">
    <text evidence="5">The sequence shown here is derived from an EMBL/GenBank/DDBJ whole genome shotgun (WGS) entry which is preliminary data.</text>
</comment>
<keyword evidence="6" id="KW-1185">Reference proteome</keyword>
<dbReference type="AlphaFoldDB" id="A0A5C4T9A0"/>
<evidence type="ECO:0000256" key="2">
    <source>
        <dbReference type="ARBA" id="ARBA00023157"/>
    </source>
</evidence>
<dbReference type="Gene3D" id="2.60.120.200">
    <property type="match status" value="2"/>
</dbReference>
<dbReference type="Pfam" id="PF13385">
    <property type="entry name" value="Laminin_G_3"/>
    <property type="match status" value="2"/>
</dbReference>
<dbReference type="OrthoDB" id="9759709at2"/>
<evidence type="ECO:0000256" key="1">
    <source>
        <dbReference type="ARBA" id="ARBA00022729"/>
    </source>
</evidence>
<feature type="domain" description="LamG-like jellyroll fold" evidence="4">
    <location>
        <begin position="476"/>
        <end position="621"/>
    </location>
</feature>
<dbReference type="CDD" id="cd15482">
    <property type="entry name" value="Sialidase_non-viral"/>
    <property type="match status" value="1"/>
</dbReference>
<evidence type="ECO:0000313" key="6">
    <source>
        <dbReference type="Proteomes" id="UP000307943"/>
    </source>
</evidence>
<dbReference type="Gene3D" id="2.120.10.10">
    <property type="match status" value="1"/>
</dbReference>
<dbReference type="InterPro" id="IPR006558">
    <property type="entry name" value="LamG-like"/>
</dbReference>
<evidence type="ECO:0000256" key="3">
    <source>
        <dbReference type="SAM" id="MobiDB-lite"/>
    </source>
</evidence>
<dbReference type="SMART" id="SM00560">
    <property type="entry name" value="LamGL"/>
    <property type="match status" value="1"/>
</dbReference>
<evidence type="ECO:0000313" key="5">
    <source>
        <dbReference type="EMBL" id="TNJ65465.1"/>
    </source>
</evidence>
<sequence>MIRAPFKWLAIIVVWGLIFMAVPVTRTDKFQAAAASADGTGYAQTVVSEVKFIDASGQSYLASPSLVRLDDGTLLASHDYFGPNAPKKTTSVYRSSDNGSTWTAAATLNGIMWATLFKHGEVVYLLGTSGPMESIVIRRSADGGVTWTTAADSASGLLFPGGTNMPSAYHTAPTPVLKANGRIYKAFESNTPYVWPENFKALVISAPDDADLLDAANWTITNEIAYNPSWTPSSWGSTDPGWLEGNAVQAPNGEIWNVLRFNSAPMVDKAAIVKVSADHAAVSFDPATGFIDLPGGMSKFGIRYDEGSGLYLSLVNDSTYPSKPSQRNVLSLYASADLRHWELVRRLITDDSGLSMLDSIDKVGFQYVDWQIDGDDIVYLSRTSYGGADDYHNSNRITFHRLTGFRSLLDSPAGYWKLDENGGSVATDSSVYGNVYGAVYGASWSPGYIGSALSFDGVDDYVDLGRSMTGRLDGAAALTIAGWFKASTLPASGQDGNWLFGTAVGPGLAGAEAYMHGNYIRIGGRSVSGESYRYKDFAFSSAGEWHHAAAVLDFAKEEIRLFLDGEERRPVQPGAVGFESPVYEPSPSGSSDAIGRSPADGGYFHGMLDEIKLYGKALAPAEVRNLAYDGLEGYWTFDGPDGPHALDASKYGRDAKVMGASREAGEQVASGEQSQDKALRLDGTVDYVDLGYDVGMALRGSAGITVAGWVEAKALANSTAHWLFGTRINGTAAGAEVLIYGNAVRVAGRSSVADGYRYKEFAYPDGEERHHLVAILDYAGNRIALYVDGVEQTALSGTANFGSRTYARMLPTQRDAIGKNPAGTDTGFLAGVIDDVMVFSKPLTSVQVEHLYRVRTSPD</sequence>
<dbReference type="RefSeq" id="WP_139602962.1">
    <property type="nucleotide sequence ID" value="NZ_VDCQ01000018.1"/>
</dbReference>